<dbReference type="PROSITE" id="PS51375">
    <property type="entry name" value="PPR"/>
    <property type="match status" value="1"/>
</dbReference>
<evidence type="ECO:0000256" key="3">
    <source>
        <dbReference type="SAM" id="MobiDB-lite"/>
    </source>
</evidence>
<feature type="compositionally biased region" description="Basic and acidic residues" evidence="3">
    <location>
        <begin position="204"/>
        <end position="216"/>
    </location>
</feature>
<organism evidence="4 5">
    <name type="scientific">Polarella glacialis</name>
    <name type="common">Dinoflagellate</name>
    <dbReference type="NCBI Taxonomy" id="89957"/>
    <lineage>
        <taxon>Eukaryota</taxon>
        <taxon>Sar</taxon>
        <taxon>Alveolata</taxon>
        <taxon>Dinophyceae</taxon>
        <taxon>Suessiales</taxon>
        <taxon>Suessiaceae</taxon>
        <taxon>Polarella</taxon>
    </lineage>
</organism>
<evidence type="ECO:0000256" key="2">
    <source>
        <dbReference type="PROSITE-ProRule" id="PRU00708"/>
    </source>
</evidence>
<dbReference type="NCBIfam" id="TIGR00756">
    <property type="entry name" value="PPR"/>
    <property type="match status" value="1"/>
</dbReference>
<evidence type="ECO:0000256" key="1">
    <source>
        <dbReference type="ARBA" id="ARBA00022737"/>
    </source>
</evidence>
<dbReference type="OrthoDB" id="185373at2759"/>
<dbReference type="InterPro" id="IPR011990">
    <property type="entry name" value="TPR-like_helical_dom_sf"/>
</dbReference>
<sequence>HGAMSTSWEYVLGMKKMTQVGRWDEALALWGEMHKKGLEETPTTYSAAIIAFNVAGKWKQAVETLDLMMLHGMAPIRIGAEHALMACEKGKKWEKALYLIDELWEHGTTPDEDTYMPAIRACENAGMMEIGDKLFWQMREQTKLARVEEEMGMKDTWGGRPNGREPPKAAPAPWRLPGAVALDAYDPPQLRSAMSTPRKRPWKRREGPREPKLTEA</sequence>
<feature type="region of interest" description="Disordered" evidence="3">
    <location>
        <begin position="152"/>
        <end position="216"/>
    </location>
</feature>
<gene>
    <name evidence="4" type="ORF">PGLA1383_LOCUS58149</name>
</gene>
<dbReference type="Proteomes" id="UP000654075">
    <property type="component" value="Unassembled WGS sequence"/>
</dbReference>
<proteinExistence type="predicted"/>
<keyword evidence="1" id="KW-0677">Repeat</keyword>
<reference evidence="4" key="1">
    <citation type="submission" date="2021-02" db="EMBL/GenBank/DDBJ databases">
        <authorList>
            <person name="Dougan E. K."/>
            <person name="Rhodes N."/>
            <person name="Thang M."/>
            <person name="Chan C."/>
        </authorList>
    </citation>
    <scope>NUCLEOTIDE SEQUENCE</scope>
</reference>
<protein>
    <recommendedName>
        <fullName evidence="6">Pentacotripeptide-repeat region of PRORP domain-containing protein</fullName>
    </recommendedName>
</protein>
<dbReference type="PANTHER" id="PTHR47447">
    <property type="entry name" value="OS03G0856100 PROTEIN"/>
    <property type="match status" value="1"/>
</dbReference>
<evidence type="ECO:0008006" key="6">
    <source>
        <dbReference type="Google" id="ProtNLM"/>
    </source>
</evidence>
<comment type="caution">
    <text evidence="4">The sequence shown here is derived from an EMBL/GenBank/DDBJ whole genome shotgun (WGS) entry which is preliminary data.</text>
</comment>
<accession>A0A813I1J8</accession>
<feature type="non-terminal residue" evidence="4">
    <location>
        <position position="1"/>
    </location>
</feature>
<dbReference type="EMBL" id="CAJNNV010033452">
    <property type="protein sequence ID" value="CAE8643855.1"/>
    <property type="molecule type" value="Genomic_DNA"/>
</dbReference>
<dbReference type="PANTHER" id="PTHR47447:SF17">
    <property type="entry name" value="OS12G0638900 PROTEIN"/>
    <property type="match status" value="1"/>
</dbReference>
<keyword evidence="5" id="KW-1185">Reference proteome</keyword>
<dbReference type="Gene3D" id="1.25.40.10">
    <property type="entry name" value="Tetratricopeptide repeat domain"/>
    <property type="match status" value="1"/>
</dbReference>
<evidence type="ECO:0000313" key="4">
    <source>
        <dbReference type="EMBL" id="CAE8643855.1"/>
    </source>
</evidence>
<name>A0A813I1J8_POLGL</name>
<dbReference type="AlphaFoldDB" id="A0A813I1J8"/>
<dbReference type="InterPro" id="IPR002885">
    <property type="entry name" value="PPR_rpt"/>
</dbReference>
<evidence type="ECO:0000313" key="5">
    <source>
        <dbReference type="Proteomes" id="UP000654075"/>
    </source>
</evidence>
<feature type="repeat" description="PPR" evidence="2">
    <location>
        <begin position="41"/>
        <end position="75"/>
    </location>
</feature>
<dbReference type="Pfam" id="PF01535">
    <property type="entry name" value="PPR"/>
    <property type="match status" value="3"/>
</dbReference>